<name>A0A0H2USU6_SHIFL</name>
<dbReference type="SUPFAM" id="SSF48695">
    <property type="entry name" value="Multiheme cytochromes"/>
    <property type="match status" value="1"/>
</dbReference>
<accession>A0A0H2USU6</accession>
<reference evidence="1 2" key="1">
    <citation type="journal article" date="2002" name="Nucleic Acids Res.">
        <title>Genome sequence of Shigella flexneri 2a: insights into pathogenicity through comparison with genomes of Escherichia coli K12 and O157.</title>
        <authorList>
            <person name="Jin Q."/>
            <person name="Yuan Z."/>
            <person name="Xu J."/>
            <person name="Wang Y."/>
            <person name="Shen Y."/>
            <person name="Lu W."/>
            <person name="Wang J."/>
            <person name="Liu H."/>
            <person name="Yang J."/>
            <person name="Yang F."/>
            <person name="Zhang X."/>
            <person name="Zhang J."/>
            <person name="Yang G."/>
            <person name="Wu H."/>
            <person name="Qu D."/>
            <person name="Dong J."/>
            <person name="Sun L."/>
            <person name="Xue Y."/>
            <person name="Zhao A."/>
            <person name="Gao Y."/>
            <person name="Zhu J."/>
            <person name="Kan B."/>
            <person name="Ding K."/>
            <person name="Chen S."/>
            <person name="Cheng H."/>
            <person name="Yao Z."/>
            <person name="He B."/>
            <person name="Chen R."/>
            <person name="Ma D."/>
            <person name="Qiang B."/>
            <person name="Wen Y."/>
            <person name="Hou Y."/>
            <person name="Yu J."/>
        </authorList>
    </citation>
    <scope>NUCLEOTIDE SEQUENCE [LARGE SCALE GENOMIC DNA]</scope>
    <source>
        <strain evidence="2">301 / Serotype 2a</strain>
    </source>
</reference>
<dbReference type="GO" id="GO:0009061">
    <property type="term" value="P:anaerobic respiration"/>
    <property type="evidence" value="ECO:0007669"/>
    <property type="project" value="UniProtKB-ARBA"/>
</dbReference>
<dbReference type="InterPro" id="IPR036280">
    <property type="entry name" value="Multihaem_cyt_sf"/>
</dbReference>
<evidence type="ECO:0000313" key="1">
    <source>
        <dbReference type="EMBL" id="AAL72537.1"/>
    </source>
</evidence>
<keyword evidence="2" id="KW-1185">Reference proteome</keyword>
<sequence length="131" mass="14236">MGSPECVPCHSTSGSVFPALVAETMFPNIAGSRSCIDCHHVAGRTFSKSARRIRGAPLLRRTSRYDAQTSAFGISNDFRCISYVIPFWVVSSAMNVIPIPSLQTHYRSFITTTNGSAPVSRYVPETGSHVP</sequence>
<proteinExistence type="predicted"/>
<geneLocation type="plasmid" evidence="1 2">
    <name>pCP301</name>
</geneLocation>
<organism evidence="1 2">
    <name type="scientific">Shigella flexneri</name>
    <dbReference type="NCBI Taxonomy" id="623"/>
    <lineage>
        <taxon>Bacteria</taxon>
        <taxon>Pseudomonadati</taxon>
        <taxon>Pseudomonadota</taxon>
        <taxon>Gammaproteobacteria</taxon>
        <taxon>Enterobacterales</taxon>
        <taxon>Enterobacteriaceae</taxon>
        <taxon>Shigella</taxon>
    </lineage>
</organism>
<evidence type="ECO:0000313" key="2">
    <source>
        <dbReference type="Proteomes" id="UP000001006"/>
    </source>
</evidence>
<dbReference type="RefSeq" id="WP_011114730.1">
    <property type="nucleotide sequence ID" value="NZ_CABWDB010000321.1"/>
</dbReference>
<dbReference type="EMBL" id="AF386526">
    <property type="protein sequence ID" value="AAL72537.1"/>
    <property type="molecule type" value="Genomic_DNA"/>
</dbReference>
<keyword evidence="1" id="KW-0614">Plasmid</keyword>
<dbReference type="Proteomes" id="UP000001006">
    <property type="component" value="Plasmid pCP301"/>
</dbReference>
<dbReference type="KEGG" id="sfl:CP0037"/>
<dbReference type="RefSeq" id="NP_858170.1">
    <property type="nucleotide sequence ID" value="NC_004851.1"/>
</dbReference>
<dbReference type="PaxDb" id="198214-CP0037"/>
<gene>
    <name evidence="1" type="ORF">SF_p0037</name>
</gene>
<dbReference type="AlphaFoldDB" id="A0A0H2USU6"/>
<dbReference type="HOGENOM" id="CLU_1926158_0_0_6"/>
<protein>
    <submittedName>
        <fullName evidence="1">Uncharacterized protein</fullName>
    </submittedName>
</protein>